<accession>A0A8S5Q0D6</accession>
<organism evidence="1">
    <name type="scientific">CrAss-like virus sp. ctjK323</name>
    <dbReference type="NCBI Taxonomy" id="2825839"/>
    <lineage>
        <taxon>Viruses</taxon>
        <taxon>Duplodnaviria</taxon>
        <taxon>Heunggongvirae</taxon>
        <taxon>Uroviricota</taxon>
        <taxon>Caudoviricetes</taxon>
        <taxon>Crassvirales</taxon>
    </lineage>
</organism>
<dbReference type="EMBL" id="BK015552">
    <property type="protein sequence ID" value="DAE12448.1"/>
    <property type="molecule type" value="Genomic_DNA"/>
</dbReference>
<protein>
    <submittedName>
        <fullName evidence="1">Uncharacterized protein</fullName>
    </submittedName>
</protein>
<sequence length="50" mass="5729">MDNSQFLAASTIINQYYPTLRKIMLTLAEQNIKGEITRHTEVGSITFKLK</sequence>
<proteinExistence type="predicted"/>
<name>A0A8S5Q0D6_9CAUD</name>
<reference evidence="1" key="1">
    <citation type="journal article" date="2021" name="Proc. Natl. Acad. Sci. U.S.A.">
        <title>A Catalog of Tens of Thousands of Viruses from Human Metagenomes Reveals Hidden Associations with Chronic Diseases.</title>
        <authorList>
            <person name="Tisza M.J."/>
            <person name="Buck C.B."/>
        </authorList>
    </citation>
    <scope>NUCLEOTIDE SEQUENCE</scope>
    <source>
        <strain evidence="1">CtjK323</strain>
    </source>
</reference>
<evidence type="ECO:0000313" key="1">
    <source>
        <dbReference type="EMBL" id="DAE12448.1"/>
    </source>
</evidence>